<dbReference type="AlphaFoldDB" id="A0A345UPN4"/>
<proteinExistence type="predicted"/>
<reference evidence="3 4" key="1">
    <citation type="submission" date="2018-03" db="EMBL/GenBank/DDBJ databases">
        <title>Phenotypic and genomic properties of Cyclonatronum proteinivorum gen. nov., sp. nov., a haloalkaliphilic bacteroidete from soda lakes possessing Na+-translocating rhodopsin.</title>
        <authorList>
            <person name="Toshchakov S.V."/>
            <person name="Korzhenkov A."/>
            <person name="Samarov N.I."/>
            <person name="Kublanov I.V."/>
            <person name="Muntyan M.S."/>
            <person name="Sorokin D.Y."/>
        </authorList>
    </citation>
    <scope>NUCLEOTIDE SEQUENCE [LARGE SCALE GENOMIC DNA]</scope>
    <source>
        <strain evidence="3 4">Omega</strain>
    </source>
</reference>
<evidence type="ECO:0000259" key="2">
    <source>
        <dbReference type="Pfam" id="PF01881"/>
    </source>
</evidence>
<name>A0A345UPN4_9BACT</name>
<feature type="domain" description="CRISPR associated protein Cas6 C-terminal" evidence="2">
    <location>
        <begin position="102"/>
        <end position="219"/>
    </location>
</feature>
<evidence type="ECO:0000313" key="4">
    <source>
        <dbReference type="Proteomes" id="UP000254808"/>
    </source>
</evidence>
<gene>
    <name evidence="3" type="ORF">CYPRO_3203</name>
</gene>
<keyword evidence="4" id="KW-1185">Reference proteome</keyword>
<feature type="region of interest" description="Disordered" evidence="1">
    <location>
        <begin position="221"/>
        <end position="243"/>
    </location>
</feature>
<dbReference type="InterPro" id="IPR049435">
    <property type="entry name" value="Cas_Cas6_C"/>
</dbReference>
<dbReference type="Proteomes" id="UP000254808">
    <property type="component" value="Chromosome"/>
</dbReference>
<dbReference type="RefSeq" id="WP_114985523.1">
    <property type="nucleotide sequence ID" value="NZ_CP027806.1"/>
</dbReference>
<sequence length="243" mass="27233">MKFRIDLTPNTEAVPFNYAHQLCGIFHHWLGPNELHDLMSLYSLGWLRGGKAEGGGLWFRDGASWDIGIYNDAVAEQLVRGLLLRDFRFYGMGIRKVSPLAPPDFSAGHHRFLSDSPVLLRRVEDDYSRTHVTFRDPDSSRILERVIQKKAQEAGHATAGSLRLRFDERYRNPKTRLVRIKDIDYRASVCPLIAEGSPEALEFLWTVGAGEMTGVGFGSLGHTGRMDGGREGMLSRTAGQSKT</sequence>
<dbReference type="Pfam" id="PF01881">
    <property type="entry name" value="Cas_Cas6_C"/>
    <property type="match status" value="1"/>
</dbReference>
<accession>A0A345UPN4</accession>
<evidence type="ECO:0000313" key="3">
    <source>
        <dbReference type="EMBL" id="AXJ02436.1"/>
    </source>
</evidence>
<evidence type="ECO:0000256" key="1">
    <source>
        <dbReference type="SAM" id="MobiDB-lite"/>
    </source>
</evidence>
<dbReference type="Gene3D" id="3.30.70.1900">
    <property type="match status" value="1"/>
</dbReference>
<protein>
    <submittedName>
        <fullName evidence="3">CRISPR-associated protein, Cas6 family</fullName>
    </submittedName>
</protein>
<dbReference type="EMBL" id="CP027806">
    <property type="protein sequence ID" value="AXJ02436.1"/>
    <property type="molecule type" value="Genomic_DNA"/>
</dbReference>
<dbReference type="CDD" id="cd21140">
    <property type="entry name" value="Cas6_I-like"/>
    <property type="match status" value="1"/>
</dbReference>
<dbReference type="OrthoDB" id="956004at2"/>
<organism evidence="3 4">
    <name type="scientific">Cyclonatronum proteinivorum</name>
    <dbReference type="NCBI Taxonomy" id="1457365"/>
    <lineage>
        <taxon>Bacteria</taxon>
        <taxon>Pseudomonadati</taxon>
        <taxon>Balneolota</taxon>
        <taxon>Balneolia</taxon>
        <taxon>Balneolales</taxon>
        <taxon>Cyclonatronaceae</taxon>
        <taxon>Cyclonatronum</taxon>
    </lineage>
</organism>
<dbReference type="KEGG" id="cprv:CYPRO_3203"/>